<dbReference type="InterPro" id="IPR013966">
    <property type="entry name" value="Spc34"/>
</dbReference>
<keyword evidence="13" id="KW-0206">Cytoskeleton</keyword>
<keyword evidence="20" id="KW-1185">Reference proteome</keyword>
<evidence type="ECO:0000256" key="15">
    <source>
        <dbReference type="ARBA" id="ARBA00023306"/>
    </source>
</evidence>
<dbReference type="STRING" id="56408.A0A1E5S0C4"/>
<keyword evidence="7" id="KW-0132">Cell division</keyword>
<evidence type="ECO:0000256" key="13">
    <source>
        <dbReference type="ARBA" id="ARBA00023212"/>
    </source>
</evidence>
<name>A0A1E5S0C4_9ASCO</name>
<dbReference type="GO" id="GO:0005876">
    <property type="term" value="C:spindle microtubule"/>
    <property type="evidence" value="ECO:0007669"/>
    <property type="project" value="InterPro"/>
</dbReference>
<evidence type="ECO:0000256" key="6">
    <source>
        <dbReference type="ARBA" id="ARBA00022490"/>
    </source>
</evidence>
<evidence type="ECO:0000256" key="12">
    <source>
        <dbReference type="ARBA" id="ARBA00023054"/>
    </source>
</evidence>
<keyword evidence="11" id="KW-0995">Kinetochore</keyword>
<comment type="similarity">
    <text evidence="4">Belongs to the DASH complex SPC34 family.</text>
</comment>
<evidence type="ECO:0000256" key="8">
    <source>
        <dbReference type="ARBA" id="ARBA00022701"/>
    </source>
</evidence>
<keyword evidence="12" id="KW-0175">Coiled coil</keyword>
<evidence type="ECO:0000256" key="1">
    <source>
        <dbReference type="ARBA" id="ARBA00004123"/>
    </source>
</evidence>
<evidence type="ECO:0000256" key="14">
    <source>
        <dbReference type="ARBA" id="ARBA00023242"/>
    </source>
</evidence>
<evidence type="ECO:0000256" key="7">
    <source>
        <dbReference type="ARBA" id="ARBA00022618"/>
    </source>
</evidence>
<evidence type="ECO:0000256" key="10">
    <source>
        <dbReference type="ARBA" id="ARBA00022829"/>
    </source>
</evidence>
<dbReference type="GO" id="GO:0042729">
    <property type="term" value="C:DASH complex"/>
    <property type="evidence" value="ECO:0007669"/>
    <property type="project" value="InterPro"/>
</dbReference>
<dbReference type="Pfam" id="PF08657">
    <property type="entry name" value="DASH_Spc34"/>
    <property type="match status" value="1"/>
</dbReference>
<dbReference type="Proteomes" id="UP000095728">
    <property type="component" value="Unassembled WGS sequence"/>
</dbReference>
<evidence type="ECO:0000256" key="9">
    <source>
        <dbReference type="ARBA" id="ARBA00022776"/>
    </source>
</evidence>
<accession>A0A1E5S0C4</accession>
<evidence type="ECO:0000313" key="19">
    <source>
        <dbReference type="EMBL" id="OEJ92423.1"/>
    </source>
</evidence>
<keyword evidence="15" id="KW-0131">Cell cycle</keyword>
<evidence type="ECO:0000256" key="5">
    <source>
        <dbReference type="ARBA" id="ARBA00022454"/>
    </source>
</evidence>
<organism evidence="19 20">
    <name type="scientific">Hanseniaspora osmophila</name>
    <dbReference type="NCBI Taxonomy" id="56408"/>
    <lineage>
        <taxon>Eukaryota</taxon>
        <taxon>Fungi</taxon>
        <taxon>Dikarya</taxon>
        <taxon>Ascomycota</taxon>
        <taxon>Saccharomycotina</taxon>
        <taxon>Saccharomycetes</taxon>
        <taxon>Saccharomycodales</taxon>
        <taxon>Saccharomycodaceae</taxon>
        <taxon>Hanseniaspora</taxon>
    </lineage>
</organism>
<keyword evidence="8" id="KW-0493">Microtubule</keyword>
<comment type="subcellular location">
    <subcellularLocation>
        <location evidence="3">Chromosome</location>
        <location evidence="3">Centromere</location>
        <location evidence="3">Kinetochore</location>
    </subcellularLocation>
    <subcellularLocation>
        <location evidence="2">Cytoplasm</location>
        <location evidence="2">Cytoskeleton</location>
        <location evidence="2">Spindle</location>
    </subcellularLocation>
    <subcellularLocation>
        <location evidence="1">Nucleus</location>
    </subcellularLocation>
</comment>
<comment type="caution">
    <text evidence="19">The sequence shown here is derived from an EMBL/GenBank/DDBJ whole genome shotgun (WGS) entry which is preliminary data.</text>
</comment>
<evidence type="ECO:0000256" key="17">
    <source>
        <dbReference type="ARBA" id="ARBA00044112"/>
    </source>
</evidence>
<evidence type="ECO:0000256" key="16">
    <source>
        <dbReference type="ARBA" id="ARBA00023328"/>
    </source>
</evidence>
<keyword evidence="14" id="KW-0539">Nucleus</keyword>
<dbReference type="GO" id="GO:0008608">
    <property type="term" value="P:attachment of spindle microtubules to kinetochore"/>
    <property type="evidence" value="ECO:0007669"/>
    <property type="project" value="InterPro"/>
</dbReference>
<evidence type="ECO:0000256" key="2">
    <source>
        <dbReference type="ARBA" id="ARBA00004186"/>
    </source>
</evidence>
<keyword evidence="10" id="KW-0159">Chromosome partition</keyword>
<dbReference type="OrthoDB" id="10016597at2759"/>
<dbReference type="AlphaFoldDB" id="A0A1E5S0C4"/>
<evidence type="ECO:0000256" key="3">
    <source>
        <dbReference type="ARBA" id="ARBA00004629"/>
    </source>
</evidence>
<keyword evidence="16" id="KW-0137">Centromere</keyword>
<dbReference type="EMBL" id="LPNM01000001">
    <property type="protein sequence ID" value="OEJ92423.1"/>
    <property type="molecule type" value="Genomic_DNA"/>
</dbReference>
<evidence type="ECO:0000256" key="18">
    <source>
        <dbReference type="ARBA" id="ARBA00044346"/>
    </source>
</evidence>
<keyword evidence="6" id="KW-0963">Cytoplasm</keyword>
<protein>
    <recommendedName>
        <fullName evidence="17">DASH complex subunit SPC34</fullName>
    </recommendedName>
    <alternativeName>
        <fullName evidence="18">Outer kinetochore protein SPC34</fullName>
    </alternativeName>
</protein>
<keyword evidence="5" id="KW-0158">Chromosome</keyword>
<evidence type="ECO:0000256" key="11">
    <source>
        <dbReference type="ARBA" id="ARBA00022838"/>
    </source>
</evidence>
<gene>
    <name evidence="19" type="ORF">AWRI3579_g8</name>
</gene>
<dbReference type="GO" id="GO:0051301">
    <property type="term" value="P:cell division"/>
    <property type="evidence" value="ECO:0007669"/>
    <property type="project" value="UniProtKB-KW"/>
</dbReference>
<proteinExistence type="inferred from homology"/>
<dbReference type="InParanoid" id="A0A1E5S0C4"/>
<keyword evidence="9" id="KW-0498">Mitosis</keyword>
<evidence type="ECO:0000313" key="20">
    <source>
        <dbReference type="Proteomes" id="UP000095728"/>
    </source>
</evidence>
<sequence length="286" mass="32786">MQRLQQCLDKLDKHNKSIATLYFKPPGIYNNAVSTINDDAENITSLIRDVHTEEETELYSVDEHQTVRKDGQRIGIMDYLSTLNSDSQTTGDMANMTSQGSKPVITVPMEYYLKQNELMLESANRSNRNKRRRTGTAALDEIFFSRLDENAFVFDILLKKFSNDSQMRSLIMALRDGSVLDEGAIASVGGEGANSGDHRRRTLFVEDFPSDCIFKIFQEIVTNWPLNEYNTKFNSLLERFNLISDQVNELKEHISMHEEDGVSIEQLIDKEEAEIEILKLQLQQMD</sequence>
<dbReference type="FunCoup" id="A0A1E5S0C4">
    <property type="interactions" value="34"/>
</dbReference>
<reference evidence="20" key="1">
    <citation type="journal article" date="2016" name="Genome Announc.">
        <title>Genome sequences of three species of Hanseniaspora isolated from spontaneous wine fermentations.</title>
        <authorList>
            <person name="Sternes P.R."/>
            <person name="Lee D."/>
            <person name="Kutyna D.R."/>
            <person name="Borneman A.R."/>
        </authorList>
    </citation>
    <scope>NUCLEOTIDE SEQUENCE [LARGE SCALE GENOMIC DNA]</scope>
    <source>
        <strain evidence="20">AWRI3579</strain>
    </source>
</reference>
<evidence type="ECO:0000256" key="4">
    <source>
        <dbReference type="ARBA" id="ARBA00008491"/>
    </source>
</evidence>